<organism evidence="1 2">
    <name type="scientific">Dreissena polymorpha</name>
    <name type="common">Zebra mussel</name>
    <name type="synonym">Mytilus polymorpha</name>
    <dbReference type="NCBI Taxonomy" id="45954"/>
    <lineage>
        <taxon>Eukaryota</taxon>
        <taxon>Metazoa</taxon>
        <taxon>Spiralia</taxon>
        <taxon>Lophotrochozoa</taxon>
        <taxon>Mollusca</taxon>
        <taxon>Bivalvia</taxon>
        <taxon>Autobranchia</taxon>
        <taxon>Heteroconchia</taxon>
        <taxon>Euheterodonta</taxon>
        <taxon>Imparidentia</taxon>
        <taxon>Neoheterodontei</taxon>
        <taxon>Myida</taxon>
        <taxon>Dreissenoidea</taxon>
        <taxon>Dreissenidae</taxon>
        <taxon>Dreissena</taxon>
    </lineage>
</organism>
<accession>A0A9D4R6H8</accession>
<keyword evidence="2" id="KW-1185">Reference proteome</keyword>
<reference evidence="1" key="1">
    <citation type="journal article" date="2019" name="bioRxiv">
        <title>The Genome of the Zebra Mussel, Dreissena polymorpha: A Resource for Invasive Species Research.</title>
        <authorList>
            <person name="McCartney M.A."/>
            <person name="Auch B."/>
            <person name="Kono T."/>
            <person name="Mallez S."/>
            <person name="Zhang Y."/>
            <person name="Obille A."/>
            <person name="Becker A."/>
            <person name="Abrahante J.E."/>
            <person name="Garbe J."/>
            <person name="Badalamenti J.P."/>
            <person name="Herman A."/>
            <person name="Mangelson H."/>
            <person name="Liachko I."/>
            <person name="Sullivan S."/>
            <person name="Sone E.D."/>
            <person name="Koren S."/>
            <person name="Silverstein K.A.T."/>
            <person name="Beckman K.B."/>
            <person name="Gohl D.M."/>
        </authorList>
    </citation>
    <scope>NUCLEOTIDE SEQUENCE</scope>
    <source>
        <strain evidence="1">Duluth1</strain>
        <tissue evidence="1">Whole animal</tissue>
    </source>
</reference>
<protein>
    <submittedName>
        <fullName evidence="1">Uncharacterized protein</fullName>
    </submittedName>
</protein>
<sequence length="61" mass="6772">MNPLMRYTLAKFDGRCGGSWCPVSDPPVMCDLETAHICYARLQIGSLVPGADTCRYVSEKF</sequence>
<dbReference type="AlphaFoldDB" id="A0A9D4R6H8"/>
<evidence type="ECO:0000313" key="1">
    <source>
        <dbReference type="EMBL" id="KAH3855692.1"/>
    </source>
</evidence>
<name>A0A9D4R6H8_DREPO</name>
<evidence type="ECO:0000313" key="2">
    <source>
        <dbReference type="Proteomes" id="UP000828390"/>
    </source>
</evidence>
<gene>
    <name evidence="1" type="ORF">DPMN_098262</name>
</gene>
<proteinExistence type="predicted"/>
<comment type="caution">
    <text evidence="1">The sequence shown here is derived from an EMBL/GenBank/DDBJ whole genome shotgun (WGS) entry which is preliminary data.</text>
</comment>
<dbReference type="Proteomes" id="UP000828390">
    <property type="component" value="Unassembled WGS sequence"/>
</dbReference>
<reference evidence="1" key="2">
    <citation type="submission" date="2020-11" db="EMBL/GenBank/DDBJ databases">
        <authorList>
            <person name="McCartney M.A."/>
            <person name="Auch B."/>
            <person name="Kono T."/>
            <person name="Mallez S."/>
            <person name="Becker A."/>
            <person name="Gohl D.M."/>
            <person name="Silverstein K.A.T."/>
            <person name="Koren S."/>
            <person name="Bechman K.B."/>
            <person name="Herman A."/>
            <person name="Abrahante J.E."/>
            <person name="Garbe J."/>
        </authorList>
    </citation>
    <scope>NUCLEOTIDE SEQUENCE</scope>
    <source>
        <strain evidence="1">Duluth1</strain>
        <tissue evidence="1">Whole animal</tissue>
    </source>
</reference>
<dbReference type="EMBL" id="JAIWYP010000003">
    <property type="protein sequence ID" value="KAH3855692.1"/>
    <property type="molecule type" value="Genomic_DNA"/>
</dbReference>